<dbReference type="Proteomes" id="UP000054776">
    <property type="component" value="Unassembled WGS sequence"/>
</dbReference>
<accession>A0A0V1C2H3</accession>
<proteinExistence type="predicted"/>
<sequence>MEWITDDTEITIYSVLDYYKMQHINPSLFVSNIYEIENLYMNRNILMLIVVVVDKPVSV</sequence>
<keyword evidence="2" id="KW-1185">Reference proteome</keyword>
<dbReference type="AlphaFoldDB" id="A0A0V1C2H3"/>
<name>A0A0V1C2H3_TRISP</name>
<reference evidence="1 2" key="1">
    <citation type="submission" date="2015-01" db="EMBL/GenBank/DDBJ databases">
        <title>Evolution of Trichinella species and genotypes.</title>
        <authorList>
            <person name="Korhonen P.K."/>
            <person name="Edoardo P."/>
            <person name="Giuseppe L.R."/>
            <person name="Gasser R.B."/>
        </authorList>
    </citation>
    <scope>NUCLEOTIDE SEQUENCE [LARGE SCALE GENOMIC DNA]</scope>
    <source>
        <strain evidence="1">ISS3</strain>
    </source>
</reference>
<protein>
    <submittedName>
        <fullName evidence="1">Uncharacterized protein</fullName>
    </submittedName>
</protein>
<evidence type="ECO:0000313" key="1">
    <source>
        <dbReference type="EMBL" id="KRY43531.1"/>
    </source>
</evidence>
<gene>
    <name evidence="1" type="ORF">T01_14960</name>
</gene>
<organism evidence="1 2">
    <name type="scientific">Trichinella spiralis</name>
    <name type="common">Trichina worm</name>
    <dbReference type="NCBI Taxonomy" id="6334"/>
    <lineage>
        <taxon>Eukaryota</taxon>
        <taxon>Metazoa</taxon>
        <taxon>Ecdysozoa</taxon>
        <taxon>Nematoda</taxon>
        <taxon>Enoplea</taxon>
        <taxon>Dorylaimia</taxon>
        <taxon>Trichinellida</taxon>
        <taxon>Trichinellidae</taxon>
        <taxon>Trichinella</taxon>
    </lineage>
</organism>
<evidence type="ECO:0000313" key="2">
    <source>
        <dbReference type="Proteomes" id="UP000054776"/>
    </source>
</evidence>
<dbReference type="EMBL" id="JYDH01000001">
    <property type="protein sequence ID" value="KRY43531.1"/>
    <property type="molecule type" value="Genomic_DNA"/>
</dbReference>
<dbReference type="InParanoid" id="A0A0V1C2H3"/>
<comment type="caution">
    <text evidence="1">The sequence shown here is derived from an EMBL/GenBank/DDBJ whole genome shotgun (WGS) entry which is preliminary data.</text>
</comment>